<protein>
    <submittedName>
        <fullName evidence="1">Ring-1,2-phenylacetyl-CoA epoxidase subunit PaaC</fullName>
    </submittedName>
</protein>
<sequence length="254" mass="29216">MSDAIKAATLEYATRLGDDSVVLGHRISEWVSYGPFLEEDIAYGNVALDYIGRARMFYTYAAELANDGRTEDDFAYMRSDREYRNLLLMEMPKGDFAYSQVRQLFADVYYTIMLPHLEQSKDKTLAAIASKAIKETKYHLRRSRDWVLRLGDGTEESHKRTQKAVDALWGYTHEMFDMDETEQLLADNGIGVDVSKLRDEWHKMVSDILTEATLTVPEDSWAVRGGRTGYHTENLGHMLTEMQIVHRSHPGCQW</sequence>
<dbReference type="NCBIfam" id="TIGR02158">
    <property type="entry name" value="PA_CoA_Oxy3"/>
    <property type="match status" value="1"/>
</dbReference>
<keyword evidence="2" id="KW-1185">Reference proteome</keyword>
<dbReference type="InterPro" id="IPR052703">
    <property type="entry name" value="Aromatic_CoA_ox/epox"/>
</dbReference>
<dbReference type="GO" id="GO:0005829">
    <property type="term" value="C:cytosol"/>
    <property type="evidence" value="ECO:0007669"/>
    <property type="project" value="TreeGrafter"/>
</dbReference>
<evidence type="ECO:0000313" key="2">
    <source>
        <dbReference type="Proteomes" id="UP000242469"/>
    </source>
</evidence>
<dbReference type="PIRSF" id="PIRSF037834">
    <property type="entry name" value="PA_CoA_Oase3"/>
    <property type="match status" value="1"/>
</dbReference>
<dbReference type="InterPro" id="IPR012347">
    <property type="entry name" value="Ferritin-like"/>
</dbReference>
<dbReference type="Proteomes" id="UP000242469">
    <property type="component" value="Unassembled WGS sequence"/>
</dbReference>
<dbReference type="SUPFAM" id="SSF47240">
    <property type="entry name" value="Ferritin-like"/>
    <property type="match status" value="1"/>
</dbReference>
<dbReference type="InterPro" id="IPR007814">
    <property type="entry name" value="PaaA_PaaC"/>
</dbReference>
<dbReference type="Pfam" id="PF05138">
    <property type="entry name" value="PaaA_PaaC"/>
    <property type="match status" value="1"/>
</dbReference>
<dbReference type="RefSeq" id="WP_091823620.1">
    <property type="nucleotide sequence ID" value="NZ_FNRJ01000002.1"/>
</dbReference>
<dbReference type="PANTHER" id="PTHR30458:SF0">
    <property type="entry name" value="1,2-PHENYLACETYL-COA EPOXIDASE, SUBUNIT C"/>
    <property type="match status" value="1"/>
</dbReference>
<proteinExistence type="predicted"/>
<dbReference type="PANTHER" id="PTHR30458">
    <property type="entry name" value="PHENYLACETIC ACID DEGRADATION PROTEIN PAA"/>
    <property type="match status" value="1"/>
</dbReference>
<dbReference type="GO" id="GO:0010124">
    <property type="term" value="P:phenylacetate catabolic process"/>
    <property type="evidence" value="ECO:0007669"/>
    <property type="project" value="InterPro"/>
</dbReference>
<accession>A0A1H4A349</accession>
<organism evidence="1 2">
    <name type="scientific">Marinobacterium iners DSM 11526</name>
    <dbReference type="NCBI Taxonomy" id="1122198"/>
    <lineage>
        <taxon>Bacteria</taxon>
        <taxon>Pseudomonadati</taxon>
        <taxon>Pseudomonadota</taxon>
        <taxon>Gammaproteobacteria</taxon>
        <taxon>Oceanospirillales</taxon>
        <taxon>Oceanospirillaceae</taxon>
        <taxon>Marinobacterium</taxon>
    </lineage>
</organism>
<gene>
    <name evidence="1" type="ORF">SAMN02745729_102259</name>
</gene>
<dbReference type="OrthoDB" id="9789947at2"/>
<dbReference type="InterPro" id="IPR011882">
    <property type="entry name" value="PaaC"/>
</dbReference>
<name>A0A1H4A349_9GAMM</name>
<reference evidence="2" key="1">
    <citation type="submission" date="2016-10" db="EMBL/GenBank/DDBJ databases">
        <authorList>
            <person name="Varghese N."/>
            <person name="Submissions S."/>
        </authorList>
    </citation>
    <scope>NUCLEOTIDE SEQUENCE [LARGE SCALE GENOMIC DNA]</scope>
    <source>
        <strain evidence="2">DSM 11526</strain>
    </source>
</reference>
<dbReference type="Gene3D" id="1.20.1260.10">
    <property type="match status" value="1"/>
</dbReference>
<evidence type="ECO:0000313" key="1">
    <source>
        <dbReference type="EMBL" id="SEA30386.1"/>
    </source>
</evidence>
<dbReference type="EMBL" id="FNRJ01000002">
    <property type="protein sequence ID" value="SEA30386.1"/>
    <property type="molecule type" value="Genomic_DNA"/>
</dbReference>
<dbReference type="STRING" id="1122198.SAMN02745729_102259"/>
<dbReference type="AlphaFoldDB" id="A0A1H4A349"/>
<dbReference type="InterPro" id="IPR009078">
    <property type="entry name" value="Ferritin-like_SF"/>
</dbReference>